<proteinExistence type="predicted"/>
<dbReference type="EMBL" id="CAUJNA010003157">
    <property type="protein sequence ID" value="CAJ1395418.1"/>
    <property type="molecule type" value="Genomic_DNA"/>
</dbReference>
<name>A0AA36IWU1_9DINO</name>
<keyword evidence="2" id="KW-1185">Reference proteome</keyword>
<comment type="caution">
    <text evidence="1">The sequence shown here is derived from an EMBL/GenBank/DDBJ whole genome shotgun (WGS) entry which is preliminary data.</text>
</comment>
<sequence>MTSQKCVLEPFEFQQVGGRCKLVLEDDFASCAYCEESRRATRDRDLRAEWLKHQEALRLQRLQDQVTRWLKEHNFQGVNEPKVSRCGLRRTFPLLEAARTQQAMVPLLVRCGANPMQKDLLGYTVLDRLQCQGLRARVRKLWRNWQAAQF</sequence>
<dbReference type="Proteomes" id="UP001178507">
    <property type="component" value="Unassembled WGS sequence"/>
</dbReference>
<protein>
    <submittedName>
        <fullName evidence="1">Uncharacterized protein</fullName>
    </submittedName>
</protein>
<organism evidence="1 2">
    <name type="scientific">Effrenium voratum</name>
    <dbReference type="NCBI Taxonomy" id="2562239"/>
    <lineage>
        <taxon>Eukaryota</taxon>
        <taxon>Sar</taxon>
        <taxon>Alveolata</taxon>
        <taxon>Dinophyceae</taxon>
        <taxon>Suessiales</taxon>
        <taxon>Symbiodiniaceae</taxon>
        <taxon>Effrenium</taxon>
    </lineage>
</organism>
<reference evidence="1" key="1">
    <citation type="submission" date="2023-08" db="EMBL/GenBank/DDBJ databases">
        <authorList>
            <person name="Chen Y."/>
            <person name="Shah S."/>
            <person name="Dougan E. K."/>
            <person name="Thang M."/>
            <person name="Chan C."/>
        </authorList>
    </citation>
    <scope>NUCLEOTIDE SEQUENCE</scope>
</reference>
<accession>A0AA36IWU1</accession>
<dbReference type="AlphaFoldDB" id="A0AA36IWU1"/>
<gene>
    <name evidence="1" type="ORF">EVOR1521_LOCUS19849</name>
</gene>
<evidence type="ECO:0000313" key="1">
    <source>
        <dbReference type="EMBL" id="CAJ1395418.1"/>
    </source>
</evidence>
<evidence type="ECO:0000313" key="2">
    <source>
        <dbReference type="Proteomes" id="UP001178507"/>
    </source>
</evidence>